<proteinExistence type="inferred from homology"/>
<dbReference type="GO" id="GO:0005829">
    <property type="term" value="C:cytosol"/>
    <property type="evidence" value="ECO:0007669"/>
    <property type="project" value="TreeGrafter"/>
</dbReference>
<dbReference type="PANTHER" id="PTHR10972:SF184">
    <property type="entry name" value="OXYSTEROL-BINDING PROTEIN HOMOLOG 4-RELATED"/>
    <property type="match status" value="1"/>
</dbReference>
<dbReference type="InterPro" id="IPR000648">
    <property type="entry name" value="Oxysterol-bd"/>
</dbReference>
<keyword evidence="4" id="KW-1185">Reference proteome</keyword>
<evidence type="ECO:0000256" key="2">
    <source>
        <dbReference type="RuleBase" id="RU003844"/>
    </source>
</evidence>
<dbReference type="SUPFAM" id="SSF144000">
    <property type="entry name" value="Oxysterol-binding protein-like"/>
    <property type="match status" value="1"/>
</dbReference>
<dbReference type="STRING" id="106004.A0A1Y2FPQ4"/>
<protein>
    <submittedName>
        <fullName evidence="3">Protein KES1</fullName>
    </submittedName>
</protein>
<name>A0A1Y2FPQ4_9BASI</name>
<organism evidence="3 4">
    <name type="scientific">Leucosporidium creatinivorum</name>
    <dbReference type="NCBI Taxonomy" id="106004"/>
    <lineage>
        <taxon>Eukaryota</taxon>
        <taxon>Fungi</taxon>
        <taxon>Dikarya</taxon>
        <taxon>Basidiomycota</taxon>
        <taxon>Pucciniomycotina</taxon>
        <taxon>Microbotryomycetes</taxon>
        <taxon>Leucosporidiales</taxon>
        <taxon>Leucosporidium</taxon>
    </lineage>
</organism>
<comment type="similarity">
    <text evidence="1 2">Belongs to the OSBP family.</text>
</comment>
<dbReference type="Proteomes" id="UP000193467">
    <property type="component" value="Unassembled WGS sequence"/>
</dbReference>
<dbReference type="GO" id="GO:0016020">
    <property type="term" value="C:membrane"/>
    <property type="evidence" value="ECO:0007669"/>
    <property type="project" value="TreeGrafter"/>
</dbReference>
<dbReference type="EMBL" id="MCGR01000015">
    <property type="protein sequence ID" value="ORY85972.1"/>
    <property type="molecule type" value="Genomic_DNA"/>
</dbReference>
<dbReference type="Gene3D" id="2.40.160.120">
    <property type="match status" value="1"/>
</dbReference>
<dbReference type="Gene3D" id="3.30.70.3490">
    <property type="match status" value="1"/>
</dbReference>
<dbReference type="OrthoDB" id="14833at2759"/>
<dbReference type="InterPro" id="IPR037239">
    <property type="entry name" value="OSBP_sf"/>
</dbReference>
<reference evidence="3 4" key="1">
    <citation type="submission" date="2016-07" db="EMBL/GenBank/DDBJ databases">
        <title>Pervasive Adenine N6-methylation of Active Genes in Fungi.</title>
        <authorList>
            <consortium name="DOE Joint Genome Institute"/>
            <person name="Mondo S.J."/>
            <person name="Dannebaum R.O."/>
            <person name="Kuo R.C."/>
            <person name="Labutti K."/>
            <person name="Haridas S."/>
            <person name="Kuo A."/>
            <person name="Salamov A."/>
            <person name="Ahrendt S.R."/>
            <person name="Lipzen A."/>
            <person name="Sullivan W."/>
            <person name="Andreopoulos W.B."/>
            <person name="Clum A."/>
            <person name="Lindquist E."/>
            <person name="Daum C."/>
            <person name="Ramamoorthy G.K."/>
            <person name="Gryganskyi A."/>
            <person name="Culley D."/>
            <person name="Magnuson J.K."/>
            <person name="James T.Y."/>
            <person name="O'Malley M.A."/>
            <person name="Stajich J.E."/>
            <person name="Spatafora J.W."/>
            <person name="Visel A."/>
            <person name="Grigoriev I.V."/>
        </authorList>
    </citation>
    <scope>NUCLEOTIDE SEQUENCE [LARGE SCALE GENOMIC DNA]</scope>
    <source>
        <strain evidence="3 4">62-1032</strain>
    </source>
</reference>
<sequence length="378" mass="41026">MSDGEAVPAAQKAGWGTFLKQIASFTGDLSQLSAPPFILSPTSLSEFPSYWGEPTKEFLAITAGQTPEERQLLVTKWFLATLSGQFTRREKDTGSEKKPLNPFLGEQFIGDWNNGEVKLFAEQVSHHPPVTGYQLEGPSITYAGNCAQKTSFSGRTIVVKQVGHGILTVALPDGSKETYLITLPKLKIEGLWFGAPYVELSETSLIQGSHGLTTTIEYSGKGWVSGKAHSFKATVAKGPHISLANALFVISGEWTGESHYVKGSPADKEGKLFLNASGPTNPINVKPVEEQNEFESRRAWKAVADGIRKGDFDAASVAKTALENSERQKRKDEAAAGTPFQTRLFTTVQNDPEYHKLAALCKHTPADEDSYAFKGVSA</sequence>
<dbReference type="PANTHER" id="PTHR10972">
    <property type="entry name" value="OXYSTEROL-BINDING PROTEIN-RELATED"/>
    <property type="match status" value="1"/>
</dbReference>
<dbReference type="Gene3D" id="1.10.287.2720">
    <property type="match status" value="1"/>
</dbReference>
<dbReference type="Pfam" id="PF01237">
    <property type="entry name" value="Oxysterol_BP"/>
    <property type="match status" value="1"/>
</dbReference>
<gene>
    <name evidence="3" type="ORF">BCR35DRAFT_302588</name>
</gene>
<dbReference type="PROSITE" id="PS01013">
    <property type="entry name" value="OSBP"/>
    <property type="match status" value="1"/>
</dbReference>
<comment type="caution">
    <text evidence="3">The sequence shown here is derived from an EMBL/GenBank/DDBJ whole genome shotgun (WGS) entry which is preliminary data.</text>
</comment>
<dbReference type="InterPro" id="IPR018494">
    <property type="entry name" value="Oxysterol-bd_CS"/>
</dbReference>
<evidence type="ECO:0000313" key="3">
    <source>
        <dbReference type="EMBL" id="ORY85972.1"/>
    </source>
</evidence>
<evidence type="ECO:0000256" key="1">
    <source>
        <dbReference type="ARBA" id="ARBA00008842"/>
    </source>
</evidence>
<evidence type="ECO:0000313" key="4">
    <source>
        <dbReference type="Proteomes" id="UP000193467"/>
    </source>
</evidence>
<dbReference type="AlphaFoldDB" id="A0A1Y2FPQ4"/>
<dbReference type="Gene3D" id="6.10.250.1430">
    <property type="match status" value="1"/>
</dbReference>
<dbReference type="FunCoup" id="A0A1Y2FPQ4">
    <property type="interactions" value="56"/>
</dbReference>
<dbReference type="GO" id="GO:0008142">
    <property type="term" value="F:oxysterol binding"/>
    <property type="evidence" value="ECO:0007669"/>
    <property type="project" value="TreeGrafter"/>
</dbReference>
<dbReference type="InParanoid" id="A0A1Y2FPQ4"/>
<accession>A0A1Y2FPQ4</accession>